<evidence type="ECO:0000313" key="4">
    <source>
        <dbReference type="Proteomes" id="UP000605784"/>
    </source>
</evidence>
<dbReference type="InterPro" id="IPR003692">
    <property type="entry name" value="Hydantoinase_B"/>
</dbReference>
<reference evidence="3" key="1">
    <citation type="journal article" date="2014" name="Int. J. Syst. Evol. Microbiol.">
        <title>Complete genome sequence of Corynebacterium casei LMG S-19264T (=DSM 44701T), isolated from a smear-ripened cheese.</title>
        <authorList>
            <consortium name="US DOE Joint Genome Institute (JGI-PGF)"/>
            <person name="Walter F."/>
            <person name="Albersmeier A."/>
            <person name="Kalinowski J."/>
            <person name="Ruckert C."/>
        </authorList>
    </citation>
    <scope>NUCLEOTIDE SEQUENCE</scope>
    <source>
        <strain evidence="3">JCM 17820</strain>
    </source>
</reference>
<feature type="region of interest" description="Disordered" evidence="1">
    <location>
        <begin position="481"/>
        <end position="523"/>
    </location>
</feature>
<feature type="domain" description="Hydantoinase B/oxoprolinase" evidence="2">
    <location>
        <begin position="12"/>
        <end position="516"/>
    </location>
</feature>
<protein>
    <submittedName>
        <fullName evidence="3">5-oxoprolinase</fullName>
    </submittedName>
</protein>
<comment type="caution">
    <text evidence="3">The sequence shown here is derived from an EMBL/GenBank/DDBJ whole genome shotgun (WGS) entry which is preliminary data.</text>
</comment>
<reference evidence="3" key="2">
    <citation type="submission" date="2020-09" db="EMBL/GenBank/DDBJ databases">
        <authorList>
            <person name="Sun Q."/>
            <person name="Ohkuma M."/>
        </authorList>
    </citation>
    <scope>NUCLEOTIDE SEQUENCE</scope>
    <source>
        <strain evidence="3">JCM 17820</strain>
    </source>
</reference>
<evidence type="ECO:0000313" key="3">
    <source>
        <dbReference type="EMBL" id="GGO01640.1"/>
    </source>
</evidence>
<gene>
    <name evidence="3" type="ORF">GCM10009030_35530</name>
</gene>
<dbReference type="InterPro" id="IPR045079">
    <property type="entry name" value="Oxoprolinase-like"/>
</dbReference>
<dbReference type="GO" id="GO:0017168">
    <property type="term" value="F:5-oxoprolinase (ATP-hydrolyzing) activity"/>
    <property type="evidence" value="ECO:0007669"/>
    <property type="project" value="TreeGrafter"/>
</dbReference>
<dbReference type="AlphaFoldDB" id="A0A830GS06"/>
<keyword evidence="4" id="KW-1185">Reference proteome</keyword>
<evidence type="ECO:0000259" key="2">
    <source>
        <dbReference type="Pfam" id="PF02538"/>
    </source>
</evidence>
<sequence length="523" mass="54608">MTADETADHDLDAVELEILRNQLESVAEEMGQVLIRGAFSPNITERRDCSTALFDADGELVAQAEHIPVHLGAMPEAVDAVLDRDPEPGDVFVLNDPFAGGTHLPDVTLVSPIVPDDDVVGYAVSWAHHADVGGMAPGSMPAGARDIQQEGLRIPPTRLVAGGERRDGVWTLLEANVRNPAERRADLRAQLGANERGAERVTELLADHGDRLLSAFDAVRDYSRQRVEAELREFPDGTYTASDVLEGDGVTDADVHIEATVTVDGATLDVDFAGTDPQVEGNVNAPLSVAKSAVYFVVRSVTDPDVPPNGGCYDPVRVHAPPGSLLNPQPPAAVVGGNVETSQRVTDVVFRALAEAVPDRVPAAGQGTMNNVVVGGPGFSYYETVGGGMGASVDADGPSGVQVGMTNTLNTPVEALEAAYPLRVEEYSLRAGSGGAGRHHGGDGLVRELTVEAAATVSLLTERRRTAPWGLAGGADGACGRNEIDGETVPAKVTREVPPGTTVRVETPGGGGYGDPDETPGAE</sequence>
<dbReference type="Pfam" id="PF02538">
    <property type="entry name" value="Hydantoinase_B"/>
    <property type="match status" value="1"/>
</dbReference>
<evidence type="ECO:0000256" key="1">
    <source>
        <dbReference type="SAM" id="MobiDB-lite"/>
    </source>
</evidence>
<name>A0A830GS06_9EURY</name>
<dbReference type="EMBL" id="BMOU01000006">
    <property type="protein sequence ID" value="GGO01640.1"/>
    <property type="molecule type" value="Genomic_DNA"/>
</dbReference>
<dbReference type="GO" id="GO:0006749">
    <property type="term" value="P:glutathione metabolic process"/>
    <property type="evidence" value="ECO:0007669"/>
    <property type="project" value="TreeGrafter"/>
</dbReference>
<accession>A0A830GS06</accession>
<dbReference type="PANTHER" id="PTHR11365">
    <property type="entry name" value="5-OXOPROLINASE RELATED"/>
    <property type="match status" value="1"/>
</dbReference>
<dbReference type="PANTHER" id="PTHR11365:SF23">
    <property type="entry name" value="HYPOTHETICAL 5-OXOPROLINASE (EUROFUNG)-RELATED"/>
    <property type="match status" value="1"/>
</dbReference>
<organism evidence="3 4">
    <name type="scientific">Haloarcula pellucida</name>
    <dbReference type="NCBI Taxonomy" id="1427151"/>
    <lineage>
        <taxon>Archaea</taxon>
        <taxon>Methanobacteriati</taxon>
        <taxon>Methanobacteriota</taxon>
        <taxon>Stenosarchaea group</taxon>
        <taxon>Halobacteria</taxon>
        <taxon>Halobacteriales</taxon>
        <taxon>Haloarculaceae</taxon>
        <taxon>Haloarcula</taxon>
    </lineage>
</organism>
<dbReference type="RefSeq" id="WP_189001305.1">
    <property type="nucleotide sequence ID" value="NZ_BMOU01000006.1"/>
</dbReference>
<proteinExistence type="predicted"/>
<dbReference type="Proteomes" id="UP000605784">
    <property type="component" value="Unassembled WGS sequence"/>
</dbReference>
<dbReference type="GO" id="GO:0005829">
    <property type="term" value="C:cytosol"/>
    <property type="evidence" value="ECO:0007669"/>
    <property type="project" value="TreeGrafter"/>
</dbReference>